<keyword evidence="8" id="KW-1185">Reference proteome</keyword>
<evidence type="ECO:0000256" key="5">
    <source>
        <dbReference type="RuleBase" id="RU364132"/>
    </source>
</evidence>
<dbReference type="Pfam" id="PF04939">
    <property type="entry name" value="RRS1"/>
    <property type="match status" value="1"/>
</dbReference>
<evidence type="ECO:0000256" key="1">
    <source>
        <dbReference type="ARBA" id="ARBA00004123"/>
    </source>
</evidence>
<evidence type="ECO:0000256" key="6">
    <source>
        <dbReference type="SAM" id="MobiDB-lite"/>
    </source>
</evidence>
<dbReference type="OrthoDB" id="28455at2759"/>
<evidence type="ECO:0000256" key="3">
    <source>
        <dbReference type="ARBA" id="ARBA00022517"/>
    </source>
</evidence>
<evidence type="ECO:0000256" key="4">
    <source>
        <dbReference type="ARBA" id="ARBA00023242"/>
    </source>
</evidence>
<reference evidence="7 8" key="1">
    <citation type="submission" date="2014-09" db="EMBL/GenBank/DDBJ databases">
        <authorList>
            <person name="Ellenberger Sabrina"/>
        </authorList>
    </citation>
    <scope>NUCLEOTIDE SEQUENCE [LARGE SCALE GENOMIC DNA]</scope>
    <source>
        <strain evidence="7 8">CBS 412.66</strain>
    </source>
</reference>
<evidence type="ECO:0000256" key="2">
    <source>
        <dbReference type="ARBA" id="ARBA00010077"/>
    </source>
</evidence>
<keyword evidence="4 5" id="KW-0539">Nucleus</keyword>
<feature type="compositionally biased region" description="Basic and acidic residues" evidence="6">
    <location>
        <begin position="171"/>
        <end position="191"/>
    </location>
</feature>
<protein>
    <recommendedName>
        <fullName evidence="5">Ribosome biogenesis regulatory protein</fullName>
    </recommendedName>
</protein>
<organism evidence="7 8">
    <name type="scientific">Parasitella parasitica</name>
    <dbReference type="NCBI Taxonomy" id="35722"/>
    <lineage>
        <taxon>Eukaryota</taxon>
        <taxon>Fungi</taxon>
        <taxon>Fungi incertae sedis</taxon>
        <taxon>Mucoromycota</taxon>
        <taxon>Mucoromycotina</taxon>
        <taxon>Mucoromycetes</taxon>
        <taxon>Mucorales</taxon>
        <taxon>Mucorineae</taxon>
        <taxon>Mucoraceae</taxon>
        <taxon>Parasitella</taxon>
    </lineage>
</organism>
<dbReference type="STRING" id="35722.A0A0B7N5Z7"/>
<dbReference type="InterPro" id="IPR007023">
    <property type="entry name" value="Ribosom_reg"/>
</dbReference>
<feature type="region of interest" description="Disordered" evidence="6">
    <location>
        <begin position="171"/>
        <end position="197"/>
    </location>
</feature>
<dbReference type="Proteomes" id="UP000054107">
    <property type="component" value="Unassembled WGS sequence"/>
</dbReference>
<dbReference type="EMBL" id="LN725587">
    <property type="protein sequence ID" value="CEP10895.1"/>
    <property type="molecule type" value="Genomic_DNA"/>
</dbReference>
<dbReference type="GO" id="GO:0042254">
    <property type="term" value="P:ribosome biogenesis"/>
    <property type="evidence" value="ECO:0007669"/>
    <property type="project" value="UniProtKB-KW"/>
</dbReference>
<evidence type="ECO:0000313" key="8">
    <source>
        <dbReference type="Proteomes" id="UP000054107"/>
    </source>
</evidence>
<comment type="subcellular location">
    <subcellularLocation>
        <location evidence="1 5">Nucleus</location>
    </subcellularLocation>
</comment>
<sequence>MDVTEILEAHQAQFKPITVEKLVPLDFDINLLSAFDTNALDEKSLKSKNTTDKYLLNLNRDNTQLIVNELFKLPVSSADAGVLAQLPGRVSVLPREKPLPKDKPLTRWEKFAKAKGIQNKKRDRMVYDEETGEYTPRWGYKGAKAEGTLEQDWLLPVPDHADPMEDQYAKAREEKKGRSDKNAKRQRRNQEEAAAATLAGKKDIKEFKKDELQTAIAASKKATASLGKFDSKLKGETKMKGVTHQFSPTVGDIKAEKNSSLDILKKIVGKNDIVNTEKAVRLQSKREYANNFDAKKKFGDKSKKFEKKKKGGKR</sequence>
<accession>A0A0B7N5Z7</accession>
<evidence type="ECO:0000313" key="7">
    <source>
        <dbReference type="EMBL" id="CEP10895.1"/>
    </source>
</evidence>
<comment type="similarity">
    <text evidence="2 5">Belongs to the RRS1 family.</text>
</comment>
<proteinExistence type="inferred from homology"/>
<gene>
    <name evidence="7" type="primary">PARPA_04692.1 scaffold 15556</name>
</gene>
<keyword evidence="3 5" id="KW-0690">Ribosome biogenesis</keyword>
<comment type="function">
    <text evidence="5">Involved in ribosomal large subunit assembly.</text>
</comment>
<dbReference type="GO" id="GO:0005634">
    <property type="term" value="C:nucleus"/>
    <property type="evidence" value="ECO:0007669"/>
    <property type="project" value="UniProtKB-SubCell"/>
</dbReference>
<dbReference type="AlphaFoldDB" id="A0A0B7N5Z7"/>
<name>A0A0B7N5Z7_9FUNG</name>